<keyword evidence="4" id="KW-1185">Reference proteome</keyword>
<accession>B4D158</accession>
<proteinExistence type="predicted"/>
<keyword evidence="1" id="KW-0472">Membrane</keyword>
<comment type="caution">
    <text evidence="3">The sequence shown here is derived from an EMBL/GenBank/DDBJ whole genome shotgun (WGS) entry which is preliminary data.</text>
</comment>
<evidence type="ECO:0000256" key="1">
    <source>
        <dbReference type="SAM" id="Phobius"/>
    </source>
</evidence>
<dbReference type="PANTHER" id="PTHR33608">
    <property type="entry name" value="BLL2464 PROTEIN"/>
    <property type="match status" value="1"/>
</dbReference>
<evidence type="ECO:0000313" key="4">
    <source>
        <dbReference type="Proteomes" id="UP000005824"/>
    </source>
</evidence>
<dbReference type="InterPro" id="IPR002881">
    <property type="entry name" value="DUF58"/>
</dbReference>
<dbReference type="Proteomes" id="UP000005824">
    <property type="component" value="Unassembled WGS sequence"/>
</dbReference>
<feature type="transmembrane region" description="Helical" evidence="1">
    <location>
        <begin position="33"/>
        <end position="52"/>
    </location>
</feature>
<dbReference type="Pfam" id="PF01882">
    <property type="entry name" value="DUF58"/>
    <property type="match status" value="1"/>
</dbReference>
<name>B4D158_9BACT</name>
<organism evidence="3 4">
    <name type="scientific">Chthoniobacter flavus Ellin428</name>
    <dbReference type="NCBI Taxonomy" id="497964"/>
    <lineage>
        <taxon>Bacteria</taxon>
        <taxon>Pseudomonadati</taxon>
        <taxon>Verrucomicrobiota</taxon>
        <taxon>Spartobacteria</taxon>
        <taxon>Chthoniobacterales</taxon>
        <taxon>Chthoniobacteraceae</taxon>
        <taxon>Chthoniobacter</taxon>
    </lineage>
</organism>
<evidence type="ECO:0000259" key="2">
    <source>
        <dbReference type="Pfam" id="PF01882"/>
    </source>
</evidence>
<gene>
    <name evidence="3" type="ORF">CfE428DRAFT_2659</name>
</gene>
<dbReference type="STRING" id="497964.CfE428DRAFT_2659"/>
<dbReference type="EMBL" id="ABVL01000006">
    <property type="protein sequence ID" value="EDY20070.1"/>
    <property type="molecule type" value="Genomic_DNA"/>
</dbReference>
<dbReference type="InParanoid" id="B4D158"/>
<dbReference type="RefSeq" id="WP_006979984.1">
    <property type="nucleotide sequence ID" value="NZ_ABVL01000006.1"/>
</dbReference>
<evidence type="ECO:0000313" key="3">
    <source>
        <dbReference type="EMBL" id="EDY20070.1"/>
    </source>
</evidence>
<dbReference type="PANTHER" id="PTHR33608:SF3">
    <property type="entry name" value="SLR2013 PROTEIN"/>
    <property type="match status" value="1"/>
</dbReference>
<keyword evidence="1" id="KW-1133">Transmembrane helix</keyword>
<feature type="domain" description="DUF58" evidence="2">
    <location>
        <begin position="200"/>
        <end position="374"/>
    </location>
</feature>
<reference evidence="3 4" key="1">
    <citation type="journal article" date="2011" name="J. Bacteriol.">
        <title>Genome sequence of Chthoniobacter flavus Ellin428, an aerobic heterotrophic soil bacterium.</title>
        <authorList>
            <person name="Kant R."/>
            <person name="van Passel M.W."/>
            <person name="Palva A."/>
            <person name="Lucas S."/>
            <person name="Lapidus A."/>
            <person name="Glavina Del Rio T."/>
            <person name="Dalin E."/>
            <person name="Tice H."/>
            <person name="Bruce D."/>
            <person name="Goodwin L."/>
            <person name="Pitluck S."/>
            <person name="Larimer F.W."/>
            <person name="Land M.L."/>
            <person name="Hauser L."/>
            <person name="Sangwan P."/>
            <person name="de Vos W.M."/>
            <person name="Janssen P.H."/>
            <person name="Smidt H."/>
        </authorList>
    </citation>
    <scope>NUCLEOTIDE SEQUENCE [LARGE SCALE GENOMIC DNA]</scope>
    <source>
        <strain evidence="3 4">Ellin428</strain>
    </source>
</reference>
<keyword evidence="1" id="KW-0812">Transmembrane</keyword>
<dbReference type="AlphaFoldDB" id="B4D158"/>
<sequence length="444" mass="50326" precursor="true">MLVPRTRLLLWISLIVLPFAAVGATVPGAFYLAAVIIGLLFVAVLFDAFLSFNQLNGIRVQLPEVVRWQKDRPGVLEVRIHNESLTGRLLRIGFAFPREIVPETDDRTVKLPANAGISRIDWTATPNRRGQYFLEHAYLEAASPFGFWAMRASQPVKAELRVYPNLFDERKNVAALFLRRGQLGVHAQRAAGQGRDFEKLREYVPGDSYDEIHWKASAKRGHPVTKVFQVERTQEVYVIVDSSRLTAREIELDGSRTTALERFVTAGLILGLAAEQQGDQFGLITFSDRVLSFVRAKSGQAHYDACRDRLYTLHPQSVTPDFEELCSFIRLRLRKRALLIFLTALDDPMLADSFAKATELISRQHLILVDMLQPVGADPLFSDENVSNIDDLYRRLGGHLQWSKLRELDNILRRRGVRLSLLDPARLAAQLIAQHADVKRRQLL</sequence>
<dbReference type="eggNOG" id="COG1721">
    <property type="taxonomic scope" value="Bacteria"/>
</dbReference>
<protein>
    <recommendedName>
        <fullName evidence="2">DUF58 domain-containing protein</fullName>
    </recommendedName>
</protein>